<protein>
    <recommendedName>
        <fullName evidence="1">DUF4268 domain-containing protein</fullName>
    </recommendedName>
</protein>
<dbReference type="GO" id="GO:0003676">
    <property type="term" value="F:nucleic acid binding"/>
    <property type="evidence" value="ECO:0007669"/>
    <property type="project" value="InterPro"/>
</dbReference>
<accession>A0A0K1XFW5</accession>
<dbReference type="InterPro" id="IPR025364">
    <property type="entry name" value="DUF4268"/>
</dbReference>
<evidence type="ECO:0000259" key="1">
    <source>
        <dbReference type="Pfam" id="PF14088"/>
    </source>
</evidence>
<feature type="domain" description="DUF4268" evidence="1">
    <location>
        <begin position="239"/>
        <end position="374"/>
    </location>
</feature>
<dbReference type="Proteomes" id="UP000063953">
    <property type="component" value="Chromosome"/>
</dbReference>
<keyword evidence="3" id="KW-1185">Reference proteome</keyword>
<evidence type="ECO:0000313" key="3">
    <source>
        <dbReference type="Proteomes" id="UP000063953"/>
    </source>
</evidence>
<evidence type="ECO:0000313" key="2">
    <source>
        <dbReference type="EMBL" id="AKX60236.1"/>
    </source>
</evidence>
<organism evidence="2 3">
    <name type="scientific">Thiopseudomonas alkaliphila</name>
    <dbReference type="NCBI Taxonomy" id="1697053"/>
    <lineage>
        <taxon>Bacteria</taxon>
        <taxon>Pseudomonadati</taxon>
        <taxon>Pseudomonadota</taxon>
        <taxon>Gammaproteobacteria</taxon>
        <taxon>Pseudomonadales</taxon>
        <taxon>Pseudomonadaceae</taxon>
        <taxon>Thiopseudomonas</taxon>
    </lineage>
</organism>
<proteinExistence type="predicted"/>
<dbReference type="InterPro" id="IPR011856">
    <property type="entry name" value="tRNA_endonuc-like_dom_sf"/>
</dbReference>
<dbReference type="PATRIC" id="fig|1698449.3.peg.2027"/>
<dbReference type="RefSeq" id="WP_053101542.1">
    <property type="nucleotide sequence ID" value="NZ_CP012365.1"/>
</dbReference>
<dbReference type="EMBL" id="CP012365">
    <property type="protein sequence ID" value="AKX60236.1"/>
    <property type="molecule type" value="Genomic_DNA"/>
</dbReference>
<gene>
    <name evidence="2" type="ORF">AKN88_10085</name>
</gene>
<dbReference type="AlphaFoldDB" id="A0A0K1XFW5"/>
<name>A0A0K1XFW5_9GAMM</name>
<dbReference type="Pfam" id="PF14088">
    <property type="entry name" value="DUF4268"/>
    <property type="match status" value="1"/>
</dbReference>
<reference evidence="2 3" key="1">
    <citation type="journal article" date="2015" name="Genome Announc.">
        <title>Genome Sequences of Oblitimonas alkaliphila gen. nov. sp. nov. (Proposed), a Novel Bacterium of the Pseudomonadaceae Family.</title>
        <authorList>
            <person name="Lauer A.C."/>
            <person name="Nicholson A.C."/>
            <person name="Humrighouse B.W."/>
            <person name="Emery B."/>
            <person name="Drobish A."/>
            <person name="Juieng P."/>
            <person name="Loparev V."/>
            <person name="McQuiston J.R."/>
        </authorList>
    </citation>
    <scope>NUCLEOTIDE SEQUENCE [LARGE SCALE GENOMIC DNA]</scope>
    <source>
        <strain evidence="2 3">E5571</strain>
    </source>
</reference>
<dbReference type="Gene3D" id="3.40.1350.10">
    <property type="match status" value="1"/>
</dbReference>
<sequence length="388" mass="44653">MFTINRQDNRIKPVKAKSFNELGFSERKHLQEWLAHQPNALGAEELLIIQKEFAGFDETRERLDLLALDKDGNLVIIENKLDDSGRDVVWQAVKYASYCASLSKAQIVEIYQQYLDQYEPVTAETDSPATPTNAASRICDFLNAPDLDEVKLNLGNSQRLILVAANFRKEVTSTALWLLGQGINIQCFKVTPYALGEQLLINIDQIIPTPEVKELMIGISAKEAEEKSTEVVLKNRHNVRREYWEQALEVFQKSPCKLYNNISPSKDHWLSAGSGVSGCPYNLIFLQKEIRVELSISRSHTEENKFIFDFLYQLKQEIEQRFGQPLHWMRLDDKKMSRVQFCAETDGYNQETWPQSIAWHIEHMSKLNAAFKEPLHKASEALKQTKFE</sequence>